<feature type="region of interest" description="Disordered" evidence="1">
    <location>
        <begin position="318"/>
        <end position="361"/>
    </location>
</feature>
<keyword evidence="3" id="KW-1185">Reference proteome</keyword>
<evidence type="ECO:0000256" key="1">
    <source>
        <dbReference type="SAM" id="MobiDB-lite"/>
    </source>
</evidence>
<dbReference type="Proteomes" id="UP001597119">
    <property type="component" value="Unassembled WGS sequence"/>
</dbReference>
<dbReference type="EMBL" id="JBHUDJ010000014">
    <property type="protein sequence ID" value="MFD1588744.1"/>
    <property type="molecule type" value="Genomic_DNA"/>
</dbReference>
<protein>
    <submittedName>
        <fullName evidence="2">Uncharacterized protein</fullName>
    </submittedName>
</protein>
<comment type="caution">
    <text evidence="2">The sequence shown here is derived from an EMBL/GenBank/DDBJ whole genome shotgun (WGS) entry which is preliminary data.</text>
</comment>
<dbReference type="AlphaFoldDB" id="A0ABD6CFC4"/>
<feature type="region of interest" description="Disordered" evidence="1">
    <location>
        <begin position="143"/>
        <end position="208"/>
    </location>
</feature>
<accession>A0ABD6CFC4</accession>
<name>A0ABD6CFC4_9EURY</name>
<proteinExistence type="predicted"/>
<feature type="compositionally biased region" description="Acidic residues" evidence="1">
    <location>
        <begin position="345"/>
        <end position="361"/>
    </location>
</feature>
<organism evidence="2 3">
    <name type="scientific">Halorientalis brevis</name>
    <dbReference type="NCBI Taxonomy" id="1126241"/>
    <lineage>
        <taxon>Archaea</taxon>
        <taxon>Methanobacteriati</taxon>
        <taxon>Methanobacteriota</taxon>
        <taxon>Stenosarchaea group</taxon>
        <taxon>Halobacteria</taxon>
        <taxon>Halobacteriales</taxon>
        <taxon>Haloarculaceae</taxon>
        <taxon>Halorientalis</taxon>
    </lineage>
</organism>
<feature type="compositionally biased region" description="Basic and acidic residues" evidence="1">
    <location>
        <begin position="177"/>
        <end position="191"/>
    </location>
</feature>
<evidence type="ECO:0000313" key="2">
    <source>
        <dbReference type="EMBL" id="MFD1588744.1"/>
    </source>
</evidence>
<sequence length="361" mass="38739">MARNHTLLAVAITLVVVAAPATAGAATAAGTQAAENQTDETGELAPGVYENGSVNTTALYQAHREGLLDEGYQTSESLDVVLNDSEFLTAETETAGTPDNENVSATTTFTVIGLDYDIGVWANESQKIVRIVRDDNTTYRVYRRGPPEFAGPSEDNGNETDGRYGPHGENGEYGPHMGDDRQGPHRGDGPHMNDGSYGPHDDGRQMNDGMGMQMGMGMHHGMGPGEMPVPGYAVLFLDKVTENFTVENETTIDDRTAYTLTAPVEIDDEAEGNFTGEVTLLVDETGVVHSADVSVDSDEYGSETEYSFTLEELGVDSVEQPDWVEDVPANATAYGPPEEQPGDGGYDDDDDDDEDENDDGY</sequence>
<gene>
    <name evidence="2" type="ORF">ACFR9U_17330</name>
</gene>
<reference evidence="2 3" key="1">
    <citation type="journal article" date="2019" name="Int. J. Syst. Evol. Microbiol.">
        <title>The Global Catalogue of Microorganisms (GCM) 10K type strain sequencing project: providing services to taxonomists for standard genome sequencing and annotation.</title>
        <authorList>
            <consortium name="The Broad Institute Genomics Platform"/>
            <consortium name="The Broad Institute Genome Sequencing Center for Infectious Disease"/>
            <person name="Wu L."/>
            <person name="Ma J."/>
        </authorList>
    </citation>
    <scope>NUCLEOTIDE SEQUENCE [LARGE SCALE GENOMIC DNA]</scope>
    <source>
        <strain evidence="2 3">CGMCC 1.12125</strain>
    </source>
</reference>
<feature type="compositionally biased region" description="Basic and acidic residues" evidence="1">
    <location>
        <begin position="160"/>
        <end position="170"/>
    </location>
</feature>
<dbReference type="RefSeq" id="WP_247378401.1">
    <property type="nucleotide sequence ID" value="NZ_JALLGV010000005.1"/>
</dbReference>
<evidence type="ECO:0000313" key="3">
    <source>
        <dbReference type="Proteomes" id="UP001597119"/>
    </source>
</evidence>